<dbReference type="Proteomes" id="UP000031036">
    <property type="component" value="Unassembled WGS sequence"/>
</dbReference>
<name>A0A0B2UYT2_TOXCA</name>
<accession>A0A0B2UYT2</accession>
<dbReference type="PANTHER" id="PTHR11567:SF29">
    <property type="entry name" value="ACID PHOSPHATASE FAMILY"/>
    <property type="match status" value="1"/>
</dbReference>
<dbReference type="Pfam" id="PF00328">
    <property type="entry name" value="His_Phos_2"/>
    <property type="match status" value="1"/>
</dbReference>
<evidence type="ECO:0000313" key="3">
    <source>
        <dbReference type="Proteomes" id="UP000031036"/>
    </source>
</evidence>
<dbReference type="InterPro" id="IPR029033">
    <property type="entry name" value="His_PPase_superfam"/>
</dbReference>
<protein>
    <submittedName>
        <fullName evidence="2">Lysosomal acid phosphatase</fullName>
    </submittedName>
</protein>
<comment type="similarity">
    <text evidence="1">Belongs to the histidine acid phosphatase family.</text>
</comment>
<comment type="caution">
    <text evidence="2">The sequence shown here is derived from an EMBL/GenBank/DDBJ whole genome shotgun (WGS) entry which is preliminary data.</text>
</comment>
<sequence length="412" mass="46789">MPKTKGEHAWNYAMPNQSIRIDTNTKLVLMGTRHGNRLPGRFLNENPRTWGFEGDTELTQFGKRQAFGIGKELREFVGYLVGKNYFRNEVKFYTSSASRCQMTLQALLAGFYPPDTFAEWNPALDWTPVPYIVDDPMLRMYAVSNCPKSDEAWAPIINDMLPKLMKLSDENQLLLNYISNNTGWKASISSASDLADNLIEIELYGAKYPEWIENPTLDGYDKERLKREVYALAEKHQIECSEYEPCRNIMGGVWLENIIMNLLKVSNGENAPKIIVYTSHTEVTLSVMKLMHIARQTLPTSAGFVIEYRNEPNASVRLLAHDPIAIDDHVIYQVEYEKPLADIADRRRWIPVDKFISLVQRNTITDWEQACGRKNSGCGTESNKQLSSSGSNLNIVMAGSSLTALITLYLLL</sequence>
<dbReference type="InterPro" id="IPR050645">
    <property type="entry name" value="Histidine_acid_phosphatase"/>
</dbReference>
<dbReference type="SUPFAM" id="SSF53254">
    <property type="entry name" value="Phosphoglycerate mutase-like"/>
    <property type="match status" value="1"/>
</dbReference>
<dbReference type="OrthoDB" id="10257284at2759"/>
<dbReference type="AlphaFoldDB" id="A0A0B2UYT2"/>
<proteinExistence type="inferred from homology"/>
<dbReference type="CDD" id="cd07061">
    <property type="entry name" value="HP_HAP_like"/>
    <property type="match status" value="1"/>
</dbReference>
<organism evidence="2 3">
    <name type="scientific">Toxocara canis</name>
    <name type="common">Canine roundworm</name>
    <dbReference type="NCBI Taxonomy" id="6265"/>
    <lineage>
        <taxon>Eukaryota</taxon>
        <taxon>Metazoa</taxon>
        <taxon>Ecdysozoa</taxon>
        <taxon>Nematoda</taxon>
        <taxon>Chromadorea</taxon>
        <taxon>Rhabditida</taxon>
        <taxon>Spirurina</taxon>
        <taxon>Ascaridomorpha</taxon>
        <taxon>Ascaridoidea</taxon>
        <taxon>Toxocaridae</taxon>
        <taxon>Toxocara</taxon>
    </lineage>
</organism>
<dbReference type="STRING" id="6265.A0A0B2UYT2"/>
<evidence type="ECO:0000313" key="2">
    <source>
        <dbReference type="EMBL" id="KHN74653.1"/>
    </source>
</evidence>
<evidence type="ECO:0000256" key="1">
    <source>
        <dbReference type="ARBA" id="ARBA00005375"/>
    </source>
</evidence>
<dbReference type="Gene3D" id="3.40.50.1240">
    <property type="entry name" value="Phosphoglycerate mutase-like"/>
    <property type="match status" value="1"/>
</dbReference>
<dbReference type="PANTHER" id="PTHR11567">
    <property type="entry name" value="ACID PHOSPHATASE-RELATED"/>
    <property type="match status" value="1"/>
</dbReference>
<keyword evidence="3" id="KW-1185">Reference proteome</keyword>
<dbReference type="InterPro" id="IPR000560">
    <property type="entry name" value="His_Pase_clade-2"/>
</dbReference>
<dbReference type="EMBL" id="JPKZ01002886">
    <property type="protein sequence ID" value="KHN74653.1"/>
    <property type="molecule type" value="Genomic_DNA"/>
</dbReference>
<dbReference type="OMA" id="WNHALEW"/>
<dbReference type="GO" id="GO:0016791">
    <property type="term" value="F:phosphatase activity"/>
    <property type="evidence" value="ECO:0007669"/>
    <property type="project" value="UniProtKB-ARBA"/>
</dbReference>
<gene>
    <name evidence="2" type="primary">Acp2</name>
    <name evidence="2" type="ORF">Tcan_02914</name>
</gene>
<reference evidence="2 3" key="1">
    <citation type="submission" date="2014-11" db="EMBL/GenBank/DDBJ databases">
        <title>Genetic blueprint of the zoonotic pathogen Toxocara canis.</title>
        <authorList>
            <person name="Zhu X.-Q."/>
            <person name="Korhonen P.K."/>
            <person name="Cai H."/>
            <person name="Young N.D."/>
            <person name="Nejsum P."/>
            <person name="von Samson-Himmelstjerna G."/>
            <person name="Boag P.R."/>
            <person name="Tan P."/>
            <person name="Li Q."/>
            <person name="Min J."/>
            <person name="Yang Y."/>
            <person name="Wang X."/>
            <person name="Fang X."/>
            <person name="Hall R.S."/>
            <person name="Hofmann A."/>
            <person name="Sternberg P.W."/>
            <person name="Jex A.R."/>
            <person name="Gasser R.B."/>
        </authorList>
    </citation>
    <scope>NUCLEOTIDE SEQUENCE [LARGE SCALE GENOMIC DNA]</scope>
    <source>
        <strain evidence="2">PN_DK_2014</strain>
    </source>
</reference>